<feature type="chain" id="PRO_5045639958" evidence="2">
    <location>
        <begin position="21"/>
        <end position="115"/>
    </location>
</feature>
<keyword evidence="2" id="KW-0732">Signal</keyword>
<evidence type="ECO:0000256" key="1">
    <source>
        <dbReference type="SAM" id="MobiDB-lite"/>
    </source>
</evidence>
<feature type="region of interest" description="Disordered" evidence="1">
    <location>
        <begin position="21"/>
        <end position="115"/>
    </location>
</feature>
<feature type="signal peptide" evidence="2">
    <location>
        <begin position="1"/>
        <end position="20"/>
    </location>
</feature>
<comment type="caution">
    <text evidence="3">The sequence shown here is derived from an EMBL/GenBank/DDBJ whole genome shotgun (WGS) entry which is preliminary data.</text>
</comment>
<accession>A0ABS4QNF5</accession>
<evidence type="ECO:0000313" key="3">
    <source>
        <dbReference type="EMBL" id="MBP2193240.1"/>
    </source>
</evidence>
<feature type="compositionally biased region" description="Basic and acidic residues" evidence="1">
    <location>
        <begin position="64"/>
        <end position="76"/>
    </location>
</feature>
<feature type="compositionally biased region" description="Basic and acidic residues" evidence="1">
    <location>
        <begin position="90"/>
        <end position="115"/>
    </location>
</feature>
<dbReference type="EMBL" id="JAGGMR010000001">
    <property type="protein sequence ID" value="MBP2193240.1"/>
    <property type="molecule type" value="Genomic_DNA"/>
</dbReference>
<protein>
    <submittedName>
        <fullName evidence="3">Uncharacterized protein</fullName>
    </submittedName>
</protein>
<dbReference type="Proteomes" id="UP001519325">
    <property type="component" value="Unassembled WGS sequence"/>
</dbReference>
<keyword evidence="4" id="KW-1185">Reference proteome</keyword>
<organism evidence="3 4">
    <name type="scientific">Nocardia goodfellowii</name>
    <dbReference type="NCBI Taxonomy" id="882446"/>
    <lineage>
        <taxon>Bacteria</taxon>
        <taxon>Bacillati</taxon>
        <taxon>Actinomycetota</taxon>
        <taxon>Actinomycetes</taxon>
        <taxon>Mycobacteriales</taxon>
        <taxon>Nocardiaceae</taxon>
        <taxon>Nocardia</taxon>
    </lineage>
</organism>
<evidence type="ECO:0000313" key="4">
    <source>
        <dbReference type="Proteomes" id="UP001519325"/>
    </source>
</evidence>
<proteinExistence type="predicted"/>
<evidence type="ECO:0000256" key="2">
    <source>
        <dbReference type="SAM" id="SignalP"/>
    </source>
</evidence>
<reference evidence="3 4" key="1">
    <citation type="submission" date="2021-03" db="EMBL/GenBank/DDBJ databases">
        <title>Sequencing the genomes of 1000 actinobacteria strains.</title>
        <authorList>
            <person name="Klenk H.-P."/>
        </authorList>
    </citation>
    <scope>NUCLEOTIDE SEQUENCE [LARGE SCALE GENOMIC DNA]</scope>
    <source>
        <strain evidence="3 4">DSM 45516</strain>
    </source>
</reference>
<sequence>MIQRVIVGVFVAAGVLAASAPGATGQLGHNPAPSSALAAEPILHDFGQGSVIASGGGAPSEDGGEGKGKGKGEGKGKGKGKGKSGAGTKESSRSADNRGDDGSGESDSHRSGIDD</sequence>
<dbReference type="RefSeq" id="WP_209896527.1">
    <property type="nucleotide sequence ID" value="NZ_JAGGMR010000001.1"/>
</dbReference>
<gene>
    <name evidence="3" type="ORF">BJ987_006141</name>
</gene>
<name>A0ABS4QNF5_9NOCA</name>